<dbReference type="VEuPathDB" id="FungiDB:PYU1_G001364"/>
<dbReference type="HOGENOM" id="CLU_971392_0_0_1"/>
<dbReference type="AlphaFoldDB" id="K3W8S3"/>
<proteinExistence type="predicted"/>
<accession>K3W8S3</accession>
<evidence type="ECO:0000313" key="1">
    <source>
        <dbReference type="EnsemblProtists" id="PYU1_T001364"/>
    </source>
</evidence>
<dbReference type="EMBL" id="GL376626">
    <property type="status" value="NOT_ANNOTATED_CDS"/>
    <property type="molecule type" value="Genomic_DNA"/>
</dbReference>
<dbReference type="EnsemblProtists" id="PYU1_T001364">
    <property type="protein sequence ID" value="PYU1_T001364"/>
    <property type="gene ID" value="PYU1_G001364"/>
</dbReference>
<protein>
    <submittedName>
        <fullName evidence="1">Uncharacterized protein</fullName>
    </submittedName>
</protein>
<keyword evidence="2" id="KW-1185">Reference proteome</keyword>
<name>K3W8S3_GLOUD</name>
<dbReference type="eggNOG" id="ENOG502T2WU">
    <property type="taxonomic scope" value="Eukaryota"/>
</dbReference>
<reference evidence="2" key="2">
    <citation type="submission" date="2010-04" db="EMBL/GenBank/DDBJ databases">
        <authorList>
            <person name="Buell R."/>
            <person name="Hamilton J."/>
            <person name="Hostetler J."/>
        </authorList>
    </citation>
    <scope>NUCLEOTIDE SEQUENCE [LARGE SCALE GENOMIC DNA]</scope>
    <source>
        <strain evidence="2">DAOM:BR144</strain>
    </source>
</reference>
<dbReference type="OMA" id="ANTEMIV"/>
<reference evidence="1" key="3">
    <citation type="submission" date="2015-02" db="UniProtKB">
        <authorList>
            <consortium name="EnsemblProtists"/>
        </authorList>
    </citation>
    <scope>IDENTIFICATION</scope>
    <source>
        <strain evidence="1">DAOM BR144</strain>
    </source>
</reference>
<dbReference type="InParanoid" id="K3W8S3"/>
<organism evidence="1 2">
    <name type="scientific">Globisporangium ultimum (strain ATCC 200006 / CBS 805.95 / DAOM BR144)</name>
    <name type="common">Pythium ultimum</name>
    <dbReference type="NCBI Taxonomy" id="431595"/>
    <lineage>
        <taxon>Eukaryota</taxon>
        <taxon>Sar</taxon>
        <taxon>Stramenopiles</taxon>
        <taxon>Oomycota</taxon>
        <taxon>Peronosporomycetes</taxon>
        <taxon>Pythiales</taxon>
        <taxon>Pythiaceae</taxon>
        <taxon>Globisporangium</taxon>
    </lineage>
</organism>
<dbReference type="Proteomes" id="UP000019132">
    <property type="component" value="Unassembled WGS sequence"/>
</dbReference>
<reference evidence="2" key="1">
    <citation type="journal article" date="2010" name="Genome Biol.">
        <title>Genome sequence of the necrotrophic plant pathogen Pythium ultimum reveals original pathogenicity mechanisms and effector repertoire.</title>
        <authorList>
            <person name="Levesque C.A."/>
            <person name="Brouwer H."/>
            <person name="Cano L."/>
            <person name="Hamilton J.P."/>
            <person name="Holt C."/>
            <person name="Huitema E."/>
            <person name="Raffaele S."/>
            <person name="Robideau G.P."/>
            <person name="Thines M."/>
            <person name="Win J."/>
            <person name="Zerillo M.M."/>
            <person name="Beakes G.W."/>
            <person name="Boore J.L."/>
            <person name="Busam D."/>
            <person name="Dumas B."/>
            <person name="Ferriera S."/>
            <person name="Fuerstenberg S.I."/>
            <person name="Gachon C.M."/>
            <person name="Gaulin E."/>
            <person name="Govers F."/>
            <person name="Grenville-Briggs L."/>
            <person name="Horner N."/>
            <person name="Hostetler J."/>
            <person name="Jiang R.H."/>
            <person name="Johnson J."/>
            <person name="Krajaejun T."/>
            <person name="Lin H."/>
            <person name="Meijer H.J."/>
            <person name="Moore B."/>
            <person name="Morris P."/>
            <person name="Phuntmart V."/>
            <person name="Puiu D."/>
            <person name="Shetty J."/>
            <person name="Stajich J.E."/>
            <person name="Tripathy S."/>
            <person name="Wawra S."/>
            <person name="van West P."/>
            <person name="Whitty B.R."/>
            <person name="Coutinho P.M."/>
            <person name="Henrissat B."/>
            <person name="Martin F."/>
            <person name="Thomas P.D."/>
            <person name="Tyler B.M."/>
            <person name="De Vries R.P."/>
            <person name="Kamoun S."/>
            <person name="Yandell M."/>
            <person name="Tisserat N."/>
            <person name="Buell C.R."/>
        </authorList>
    </citation>
    <scope>NUCLEOTIDE SEQUENCE</scope>
    <source>
        <strain evidence="2">DAOM:BR144</strain>
    </source>
</reference>
<evidence type="ECO:0000313" key="2">
    <source>
        <dbReference type="Proteomes" id="UP000019132"/>
    </source>
</evidence>
<sequence>MEKQSTLNKTLESIFQKHLAKSDMESMHELKKKGKLNKTDARVVAELLRYVEHFLYANTEMIVSSINLNGTIHAFSNSMIKQDPMLGQVFEYTSSTPVACSAHELEVGAWKYLFGFNSEEGKKMTREFTTTFDSEIGAIHIDGVAAIRKFVEADRVVITYTTLLSPLGSGLVFRENGWLVINDTSDRPSRSPTLLSSYRLYLEKRDVAAAMSLKTTYLHSFVLMSQGEKMRSYQQQIQNALLLELDLKTIVEQVGPCPAQYDSKVQ</sequence>